<dbReference type="EMBL" id="RSCE01000012">
    <property type="protein sequence ID" value="RSH78560.1"/>
    <property type="molecule type" value="Genomic_DNA"/>
</dbReference>
<feature type="region of interest" description="Disordered" evidence="4">
    <location>
        <begin position="129"/>
        <end position="173"/>
    </location>
</feature>
<sequence>MATTATAPTRDPALVASIEQRNNTFSTLLRLIPQQYYVAATEEELDSRWMKNKKRKTGDEIKEHKRRVKQDKLDPSNLPGADVEMVEEASTSSALPPALPALSALPPAASITDLRDRMRAKLDGYKRARGIDDNEDPQSRDALEAARRQRRGEIRDKRRKERKEERKKARVEVTAKTAKTQLLVPNLPKPDDSISFPSVALPSATKRSGAPLKKLSNPSQALAHLEKHNAKLASLPEEKRREIEEKERWAKAEERAAGGKVADQVKVLKNAVKREEKRKGKSGKEWVERKKTVDKSTAMAIKKRNDNINSRLDARRNKRLGIKDKTKAAAGKGGKKDHKSRGDRGDKGDKKGRPGFEGKSGTDKKKRAAQRA</sequence>
<feature type="compositionally biased region" description="Basic and acidic residues" evidence="4">
    <location>
        <begin position="340"/>
        <end position="363"/>
    </location>
</feature>
<dbReference type="PANTHER" id="PTHR14369">
    <property type="entry name" value="SURFEIT LOCUS PROTEIN 6"/>
    <property type="match status" value="1"/>
</dbReference>
<feature type="compositionally biased region" description="Low complexity" evidence="4">
    <location>
        <begin position="89"/>
        <end position="100"/>
    </location>
</feature>
<comment type="subcellular location">
    <subcellularLocation>
        <location evidence="1">Nucleus</location>
    </subcellularLocation>
</comment>
<evidence type="ECO:0000256" key="1">
    <source>
        <dbReference type="ARBA" id="ARBA00004123"/>
    </source>
</evidence>
<feature type="compositionally biased region" description="Basic and acidic residues" evidence="4">
    <location>
        <begin position="272"/>
        <end position="294"/>
    </location>
</feature>
<dbReference type="GO" id="GO:0042274">
    <property type="term" value="P:ribosomal small subunit biogenesis"/>
    <property type="evidence" value="ECO:0007669"/>
    <property type="project" value="TreeGrafter"/>
</dbReference>
<dbReference type="InterPro" id="IPR029190">
    <property type="entry name" value="Rrp14/SURF6_C"/>
</dbReference>
<name>A0A427XI59_9TREE</name>
<evidence type="ECO:0000256" key="4">
    <source>
        <dbReference type="SAM" id="MobiDB-lite"/>
    </source>
</evidence>
<feature type="domain" description="Ribosomal RNA-processing protein 14 N-terminal" evidence="6">
    <location>
        <begin position="17"/>
        <end position="75"/>
    </location>
</feature>
<gene>
    <name evidence="7" type="ORF">EHS24_002286</name>
</gene>
<dbReference type="Proteomes" id="UP000279236">
    <property type="component" value="Unassembled WGS sequence"/>
</dbReference>
<dbReference type="GO" id="GO:0003723">
    <property type="term" value="F:RNA binding"/>
    <property type="evidence" value="ECO:0007669"/>
    <property type="project" value="TreeGrafter"/>
</dbReference>
<feature type="region of interest" description="Disordered" evidence="4">
    <location>
        <begin position="272"/>
        <end position="372"/>
    </location>
</feature>
<keyword evidence="8" id="KW-1185">Reference proteome</keyword>
<keyword evidence="3" id="KW-0539">Nucleus</keyword>
<dbReference type="AlphaFoldDB" id="A0A427XI59"/>
<feature type="region of interest" description="Disordered" evidence="4">
    <location>
        <begin position="52"/>
        <end position="100"/>
    </location>
</feature>
<evidence type="ECO:0000313" key="8">
    <source>
        <dbReference type="Proteomes" id="UP000279236"/>
    </source>
</evidence>
<comment type="similarity">
    <text evidence="2">Belongs to the SURF6 family.</text>
</comment>
<dbReference type="GO" id="GO:0005730">
    <property type="term" value="C:nucleolus"/>
    <property type="evidence" value="ECO:0007669"/>
    <property type="project" value="TreeGrafter"/>
</dbReference>
<evidence type="ECO:0000259" key="5">
    <source>
        <dbReference type="Pfam" id="PF04935"/>
    </source>
</evidence>
<evidence type="ECO:0000313" key="7">
    <source>
        <dbReference type="EMBL" id="RSH78560.1"/>
    </source>
</evidence>
<comment type="caution">
    <text evidence="7">The sequence shown here is derived from an EMBL/GenBank/DDBJ whole genome shotgun (WGS) entry which is preliminary data.</text>
</comment>
<organism evidence="7 8">
    <name type="scientific">Apiotrichum porosum</name>
    <dbReference type="NCBI Taxonomy" id="105984"/>
    <lineage>
        <taxon>Eukaryota</taxon>
        <taxon>Fungi</taxon>
        <taxon>Dikarya</taxon>
        <taxon>Basidiomycota</taxon>
        <taxon>Agaricomycotina</taxon>
        <taxon>Tremellomycetes</taxon>
        <taxon>Trichosporonales</taxon>
        <taxon>Trichosporonaceae</taxon>
        <taxon>Apiotrichum</taxon>
    </lineage>
</organism>
<dbReference type="RefSeq" id="XP_028473707.1">
    <property type="nucleotide sequence ID" value="XM_028618029.1"/>
</dbReference>
<evidence type="ECO:0000259" key="6">
    <source>
        <dbReference type="Pfam" id="PF15459"/>
    </source>
</evidence>
<proteinExistence type="inferred from homology"/>
<evidence type="ECO:0008006" key="9">
    <source>
        <dbReference type="Google" id="ProtNLM"/>
    </source>
</evidence>
<evidence type="ECO:0000256" key="3">
    <source>
        <dbReference type="ARBA" id="ARBA00023242"/>
    </source>
</evidence>
<dbReference type="GO" id="GO:0042273">
    <property type="term" value="P:ribosomal large subunit biogenesis"/>
    <property type="evidence" value="ECO:0007669"/>
    <property type="project" value="TreeGrafter"/>
</dbReference>
<dbReference type="InterPro" id="IPR029188">
    <property type="entry name" value="Rrp14_N"/>
</dbReference>
<reference evidence="7 8" key="1">
    <citation type="submission" date="2018-11" db="EMBL/GenBank/DDBJ databases">
        <title>Genome sequence of Apiotrichum porosum DSM 27194.</title>
        <authorList>
            <person name="Aliyu H."/>
            <person name="Gorte O."/>
            <person name="Ochsenreither K."/>
        </authorList>
    </citation>
    <scope>NUCLEOTIDE SEQUENCE [LARGE SCALE GENOMIC DNA]</scope>
    <source>
        <strain evidence="7 8">DSM 27194</strain>
    </source>
</reference>
<feature type="domain" description="Ribosomal RNA-processing protein 14/surfeit locus protein 6 C-terminal" evidence="5">
    <location>
        <begin position="141"/>
        <end position="320"/>
    </location>
</feature>
<accession>A0A427XI59</accession>
<dbReference type="Pfam" id="PF04935">
    <property type="entry name" value="SURF6"/>
    <property type="match status" value="1"/>
</dbReference>
<protein>
    <recommendedName>
        <fullName evidence="9">Ribosomal RNA-processing protein 14/surfeit locus protein 6 C-terminal domain-containing protein</fullName>
    </recommendedName>
</protein>
<dbReference type="OrthoDB" id="444809at2759"/>
<dbReference type="PANTHER" id="PTHR14369:SF0">
    <property type="entry name" value="SURFEIT LOCUS PROTEIN 6"/>
    <property type="match status" value="1"/>
</dbReference>
<dbReference type="STRING" id="105984.A0A427XI59"/>
<dbReference type="GeneID" id="39586829"/>
<dbReference type="Pfam" id="PF15459">
    <property type="entry name" value="RRP14"/>
    <property type="match status" value="1"/>
</dbReference>
<dbReference type="GO" id="GO:0003677">
    <property type="term" value="F:DNA binding"/>
    <property type="evidence" value="ECO:0007669"/>
    <property type="project" value="TreeGrafter"/>
</dbReference>
<dbReference type="InterPro" id="IPR007019">
    <property type="entry name" value="SURF6"/>
</dbReference>
<evidence type="ECO:0000256" key="2">
    <source>
        <dbReference type="ARBA" id="ARBA00005904"/>
    </source>
</evidence>